<feature type="region of interest" description="Disordered" evidence="1">
    <location>
        <begin position="1"/>
        <end position="86"/>
    </location>
</feature>
<evidence type="ECO:0000313" key="3">
    <source>
        <dbReference type="Proteomes" id="UP000649617"/>
    </source>
</evidence>
<dbReference type="Proteomes" id="UP000649617">
    <property type="component" value="Unassembled WGS sequence"/>
</dbReference>
<feature type="compositionally biased region" description="Acidic residues" evidence="1">
    <location>
        <begin position="59"/>
        <end position="86"/>
    </location>
</feature>
<sequence>MDILGTDAEDGIEGGSQWLRGLRSRRLSQPAAEEEESPEMDALRERQQKLRQLKLELSGDGEEDAEDDEVADEEEEDEEEELEEDE</sequence>
<reference evidence="2" key="1">
    <citation type="submission" date="2021-02" db="EMBL/GenBank/DDBJ databases">
        <authorList>
            <person name="Dougan E. K."/>
            <person name="Rhodes N."/>
            <person name="Thang M."/>
            <person name="Chan C."/>
        </authorList>
    </citation>
    <scope>NUCLEOTIDE SEQUENCE</scope>
</reference>
<proteinExistence type="predicted"/>
<evidence type="ECO:0000256" key="1">
    <source>
        <dbReference type="SAM" id="MobiDB-lite"/>
    </source>
</evidence>
<feature type="non-terminal residue" evidence="2">
    <location>
        <position position="86"/>
    </location>
</feature>
<name>A0A812T926_SYMPI</name>
<accession>A0A812T926</accession>
<evidence type="ECO:0000313" key="2">
    <source>
        <dbReference type="EMBL" id="CAE7514681.1"/>
    </source>
</evidence>
<keyword evidence="3" id="KW-1185">Reference proteome</keyword>
<dbReference type="AlphaFoldDB" id="A0A812T926"/>
<dbReference type="EMBL" id="CAJNIZ010029269">
    <property type="protein sequence ID" value="CAE7514681.1"/>
    <property type="molecule type" value="Genomic_DNA"/>
</dbReference>
<comment type="caution">
    <text evidence="2">The sequence shown here is derived from an EMBL/GenBank/DDBJ whole genome shotgun (WGS) entry which is preliminary data.</text>
</comment>
<gene>
    <name evidence="2" type="ORF">SPIL2461_LOCUS13427</name>
</gene>
<protein>
    <submittedName>
        <fullName evidence="2">Uncharacterized protein</fullName>
    </submittedName>
</protein>
<organism evidence="2 3">
    <name type="scientific">Symbiodinium pilosum</name>
    <name type="common">Dinoflagellate</name>
    <dbReference type="NCBI Taxonomy" id="2952"/>
    <lineage>
        <taxon>Eukaryota</taxon>
        <taxon>Sar</taxon>
        <taxon>Alveolata</taxon>
        <taxon>Dinophyceae</taxon>
        <taxon>Suessiales</taxon>
        <taxon>Symbiodiniaceae</taxon>
        <taxon>Symbiodinium</taxon>
    </lineage>
</organism>